<evidence type="ECO:0000313" key="2">
    <source>
        <dbReference type="Proteomes" id="UP001054837"/>
    </source>
</evidence>
<reference evidence="1 2" key="1">
    <citation type="submission" date="2021-06" db="EMBL/GenBank/DDBJ databases">
        <title>Caerostris darwini draft genome.</title>
        <authorList>
            <person name="Kono N."/>
            <person name="Arakawa K."/>
        </authorList>
    </citation>
    <scope>NUCLEOTIDE SEQUENCE [LARGE SCALE GENOMIC DNA]</scope>
</reference>
<dbReference type="EMBL" id="BPLQ01011198">
    <property type="protein sequence ID" value="GIY56458.1"/>
    <property type="molecule type" value="Genomic_DNA"/>
</dbReference>
<dbReference type="Proteomes" id="UP001054837">
    <property type="component" value="Unassembled WGS sequence"/>
</dbReference>
<accession>A0AAV4UFB4</accession>
<keyword evidence="2" id="KW-1185">Reference proteome</keyword>
<protein>
    <submittedName>
        <fullName evidence="1">Uncharacterized protein</fullName>
    </submittedName>
</protein>
<name>A0AAV4UFB4_9ARAC</name>
<dbReference type="AlphaFoldDB" id="A0AAV4UFB4"/>
<comment type="caution">
    <text evidence="1">The sequence shown here is derived from an EMBL/GenBank/DDBJ whole genome shotgun (WGS) entry which is preliminary data.</text>
</comment>
<gene>
    <name evidence="1" type="ORF">CDAR_62881</name>
</gene>
<sequence>MSLSVGLKRRSRYTVAICIWMCRKSVHGQVAGHPCCLTCETDNGGQFLSINNGRLPFIVPARHWDDVTGRVKTHHSFKLIAADLVLLSELQPREIVLSAC</sequence>
<organism evidence="1 2">
    <name type="scientific">Caerostris darwini</name>
    <dbReference type="NCBI Taxonomy" id="1538125"/>
    <lineage>
        <taxon>Eukaryota</taxon>
        <taxon>Metazoa</taxon>
        <taxon>Ecdysozoa</taxon>
        <taxon>Arthropoda</taxon>
        <taxon>Chelicerata</taxon>
        <taxon>Arachnida</taxon>
        <taxon>Araneae</taxon>
        <taxon>Araneomorphae</taxon>
        <taxon>Entelegynae</taxon>
        <taxon>Araneoidea</taxon>
        <taxon>Araneidae</taxon>
        <taxon>Caerostris</taxon>
    </lineage>
</organism>
<evidence type="ECO:0000313" key="1">
    <source>
        <dbReference type="EMBL" id="GIY56458.1"/>
    </source>
</evidence>
<proteinExistence type="predicted"/>